<dbReference type="EMBL" id="GGEC01028890">
    <property type="protein sequence ID" value="MBX09374.1"/>
    <property type="molecule type" value="Transcribed_RNA"/>
</dbReference>
<name>A0A2P2KUH3_RHIMU</name>
<reference evidence="1" key="1">
    <citation type="submission" date="2018-02" db="EMBL/GenBank/DDBJ databases">
        <title>Rhizophora mucronata_Transcriptome.</title>
        <authorList>
            <person name="Meera S.P."/>
            <person name="Sreeshan A."/>
            <person name="Augustine A."/>
        </authorList>
    </citation>
    <scope>NUCLEOTIDE SEQUENCE</scope>
    <source>
        <tissue evidence="1">Leaf</tissue>
    </source>
</reference>
<sequence>MLLDLAIETEGVLF</sequence>
<accession>A0A2P2KUH3</accession>
<organism evidence="1">
    <name type="scientific">Rhizophora mucronata</name>
    <name type="common">Asiatic mangrove</name>
    <dbReference type="NCBI Taxonomy" id="61149"/>
    <lineage>
        <taxon>Eukaryota</taxon>
        <taxon>Viridiplantae</taxon>
        <taxon>Streptophyta</taxon>
        <taxon>Embryophyta</taxon>
        <taxon>Tracheophyta</taxon>
        <taxon>Spermatophyta</taxon>
        <taxon>Magnoliopsida</taxon>
        <taxon>eudicotyledons</taxon>
        <taxon>Gunneridae</taxon>
        <taxon>Pentapetalae</taxon>
        <taxon>rosids</taxon>
        <taxon>fabids</taxon>
        <taxon>Malpighiales</taxon>
        <taxon>Rhizophoraceae</taxon>
        <taxon>Rhizophora</taxon>
    </lineage>
</organism>
<evidence type="ECO:0000313" key="1">
    <source>
        <dbReference type="EMBL" id="MBX09374.1"/>
    </source>
</evidence>
<proteinExistence type="predicted"/>
<protein>
    <submittedName>
        <fullName evidence="1">Uncharacterized protein</fullName>
    </submittedName>
</protein>